<keyword evidence="9" id="KW-0106">Calcium</keyword>
<dbReference type="InterPro" id="IPR001992">
    <property type="entry name" value="T2SS_GspF/T4SS_PilC_CS"/>
</dbReference>
<evidence type="ECO:0000256" key="4">
    <source>
        <dbReference type="ARBA" id="ARBA00022448"/>
    </source>
</evidence>
<dbReference type="InterPro" id="IPR042094">
    <property type="entry name" value="T2SS_GspF_sf"/>
</dbReference>
<keyword evidence="12 15" id="KW-0472">Membrane</keyword>
<dbReference type="InterPro" id="IPR003004">
    <property type="entry name" value="GspF/PilC"/>
</dbReference>
<evidence type="ECO:0000256" key="1">
    <source>
        <dbReference type="ARBA" id="ARBA00002684"/>
    </source>
</evidence>
<reference evidence="18" key="1">
    <citation type="submission" date="2015-11" db="EMBL/GenBank/DDBJ databases">
        <authorList>
            <person name="Seth-Smith H.M.B."/>
        </authorList>
    </citation>
    <scope>NUCLEOTIDE SEQUENCE [LARGE SCALE GENOMIC DNA]</scope>
    <source>
        <strain evidence="18">2013Ark11</strain>
    </source>
</reference>
<protein>
    <recommendedName>
        <fullName evidence="13">General secretion pathway protein F</fullName>
    </recommendedName>
</protein>
<feature type="domain" description="Type II secretion system protein GspF" evidence="16">
    <location>
        <begin position="270"/>
        <end position="392"/>
    </location>
</feature>
<evidence type="ECO:0000256" key="3">
    <source>
        <dbReference type="ARBA" id="ARBA00005745"/>
    </source>
</evidence>
<keyword evidence="5" id="KW-1003">Cell membrane</keyword>
<evidence type="ECO:0000256" key="11">
    <source>
        <dbReference type="ARBA" id="ARBA00022989"/>
    </source>
</evidence>
<evidence type="ECO:0000256" key="10">
    <source>
        <dbReference type="ARBA" id="ARBA00022927"/>
    </source>
</evidence>
<organism evidence="17 18">
    <name type="scientific">Candidatus Ichthyocystis hellenicum</name>
    <dbReference type="NCBI Taxonomy" id="1561003"/>
    <lineage>
        <taxon>Bacteria</taxon>
        <taxon>Pseudomonadati</taxon>
        <taxon>Pseudomonadota</taxon>
        <taxon>Betaproteobacteria</taxon>
        <taxon>Burkholderiales</taxon>
        <taxon>Candidatus Ichthyocystis</taxon>
    </lineage>
</organism>
<keyword evidence="11 15" id="KW-1133">Transmembrane helix</keyword>
<evidence type="ECO:0000313" key="17">
    <source>
        <dbReference type="EMBL" id="CUT17212.1"/>
    </source>
</evidence>
<dbReference type="PRINTS" id="PR00812">
    <property type="entry name" value="BCTERIALGSPF"/>
</dbReference>
<dbReference type="AlphaFoldDB" id="A0A0S4M2K1"/>
<dbReference type="STRING" id="1561003.Ark11_0358"/>
<dbReference type="FunFam" id="1.20.81.30:FF:000001">
    <property type="entry name" value="Type II secretion system protein F"/>
    <property type="match status" value="1"/>
</dbReference>
<evidence type="ECO:0000256" key="12">
    <source>
        <dbReference type="ARBA" id="ARBA00023136"/>
    </source>
</evidence>
<keyword evidence="8" id="KW-0479">Metal-binding</keyword>
<evidence type="ECO:0000256" key="6">
    <source>
        <dbReference type="ARBA" id="ARBA00022519"/>
    </source>
</evidence>
<evidence type="ECO:0000256" key="9">
    <source>
        <dbReference type="ARBA" id="ARBA00022837"/>
    </source>
</evidence>
<dbReference type="GO" id="GO:0046872">
    <property type="term" value="F:metal ion binding"/>
    <property type="evidence" value="ECO:0007669"/>
    <property type="project" value="UniProtKB-KW"/>
</dbReference>
<keyword evidence="4 14" id="KW-0813">Transport</keyword>
<keyword evidence="18" id="KW-1185">Reference proteome</keyword>
<dbReference type="InterPro" id="IPR018076">
    <property type="entry name" value="T2SS_GspF_dom"/>
</dbReference>
<dbReference type="RefSeq" id="WP_092490440.1">
    <property type="nucleotide sequence ID" value="NZ_LN906597.1"/>
</dbReference>
<dbReference type="Pfam" id="PF00482">
    <property type="entry name" value="T2SSF"/>
    <property type="match status" value="2"/>
</dbReference>
<dbReference type="PANTHER" id="PTHR30012">
    <property type="entry name" value="GENERAL SECRETION PATHWAY PROTEIN"/>
    <property type="match status" value="1"/>
</dbReference>
<dbReference type="NCBIfam" id="TIGR02120">
    <property type="entry name" value="GspF"/>
    <property type="match status" value="1"/>
</dbReference>
<dbReference type="GO" id="GO:0015628">
    <property type="term" value="P:protein secretion by the type II secretion system"/>
    <property type="evidence" value="ECO:0007669"/>
    <property type="project" value="InterPro"/>
</dbReference>
<keyword evidence="6" id="KW-0997">Cell inner membrane</keyword>
<dbReference type="PROSITE" id="PS00874">
    <property type="entry name" value="T2SP_F"/>
    <property type="match status" value="1"/>
</dbReference>
<evidence type="ECO:0000256" key="2">
    <source>
        <dbReference type="ARBA" id="ARBA00004429"/>
    </source>
</evidence>
<dbReference type="Gene3D" id="1.20.81.30">
    <property type="entry name" value="Type II secretion system (T2SS), domain F"/>
    <property type="match status" value="2"/>
</dbReference>
<gene>
    <name evidence="17" type="primary">gspF</name>
    <name evidence="17" type="ORF">Ark11_0358</name>
</gene>
<evidence type="ECO:0000256" key="8">
    <source>
        <dbReference type="ARBA" id="ARBA00022723"/>
    </source>
</evidence>
<comment type="function">
    <text evidence="1">Component of the type II secretion system inner membrane complex required for the energy-dependent secretion of extracellular factors such as proteases and toxins from the periplasm.</text>
</comment>
<feature type="transmembrane region" description="Helical" evidence="15">
    <location>
        <begin position="363"/>
        <end position="394"/>
    </location>
</feature>
<evidence type="ECO:0000256" key="7">
    <source>
        <dbReference type="ARBA" id="ARBA00022692"/>
    </source>
</evidence>
<sequence length="401" mass="44716">MPVYRYEAIDELGKSCKGVIESDSERLARQDIVRQGLILVEINSIAQTSGRFFLFREVLSSSDQVLFARQLCILLSAGLTIEDSLQALVQQAEKKYFRSLILFLRSEILEGSTLADALLKRKKDFPVFFSMLVRAGELSGHLPEILSLLADYLENRQNLFHKVLGALLYPAIVTVFSLFVVILMMVYVVPQVVGVFAHTKHQLPLLTRILIGASGFLKTYWVWLVGVLGVLAWQFLRLLKSETKLFKFHNFLIKLPIVGKLVLALNTVRFSSTLAILLKGGVSLLQALTVSGSVIQNLPLKRLINRAEVLVSEGATLASALSTEKFLPPIFLHLISNGEKTGQLPMLLDKASLILQRDAERRIMLFASLLEPMLILFTGGMVLTIVLAILMPILDMNTLIK</sequence>
<evidence type="ECO:0000256" key="5">
    <source>
        <dbReference type="ARBA" id="ARBA00022475"/>
    </source>
</evidence>
<keyword evidence="10" id="KW-0653">Protein transport</keyword>
<evidence type="ECO:0000256" key="13">
    <source>
        <dbReference type="ARBA" id="ARBA00030750"/>
    </source>
</evidence>
<dbReference type="GO" id="GO:0005886">
    <property type="term" value="C:plasma membrane"/>
    <property type="evidence" value="ECO:0007669"/>
    <property type="project" value="UniProtKB-SubCell"/>
</dbReference>
<dbReference type="InterPro" id="IPR011850">
    <property type="entry name" value="T2SS_GspF"/>
</dbReference>
<comment type="similarity">
    <text evidence="3 14">Belongs to the GSP F family.</text>
</comment>
<dbReference type="OrthoDB" id="9805682at2"/>
<evidence type="ECO:0000256" key="15">
    <source>
        <dbReference type="SAM" id="Phobius"/>
    </source>
</evidence>
<feature type="domain" description="Type II secretion system protein GspF" evidence="16">
    <location>
        <begin position="67"/>
        <end position="190"/>
    </location>
</feature>
<comment type="subcellular location">
    <subcellularLocation>
        <location evidence="2 14">Cell inner membrane</location>
        <topology evidence="2 14">Multi-pass membrane protein</topology>
    </subcellularLocation>
</comment>
<keyword evidence="7 14" id="KW-0812">Transmembrane</keyword>
<dbReference type="EMBL" id="LN906597">
    <property type="protein sequence ID" value="CUT17212.1"/>
    <property type="molecule type" value="Genomic_DNA"/>
</dbReference>
<name>A0A0S4M2K1_9BURK</name>
<feature type="transmembrane region" description="Helical" evidence="15">
    <location>
        <begin position="220"/>
        <end position="239"/>
    </location>
</feature>
<accession>A0A0S4M2K1</accession>
<feature type="transmembrane region" description="Helical" evidence="15">
    <location>
        <begin position="166"/>
        <end position="189"/>
    </location>
</feature>
<evidence type="ECO:0000256" key="14">
    <source>
        <dbReference type="RuleBase" id="RU003923"/>
    </source>
</evidence>
<proteinExistence type="inferred from homology"/>
<dbReference type="Proteomes" id="UP000198651">
    <property type="component" value="Chromosome I"/>
</dbReference>
<evidence type="ECO:0000259" key="16">
    <source>
        <dbReference type="Pfam" id="PF00482"/>
    </source>
</evidence>
<dbReference type="GO" id="GO:0015627">
    <property type="term" value="C:type II protein secretion system complex"/>
    <property type="evidence" value="ECO:0007669"/>
    <property type="project" value="InterPro"/>
</dbReference>
<evidence type="ECO:0000313" key="18">
    <source>
        <dbReference type="Proteomes" id="UP000198651"/>
    </source>
</evidence>
<dbReference type="PANTHER" id="PTHR30012:SF0">
    <property type="entry name" value="TYPE II SECRETION SYSTEM PROTEIN F-RELATED"/>
    <property type="match status" value="1"/>
</dbReference>